<keyword evidence="4" id="KW-0406">Ion transport</keyword>
<keyword evidence="9 10" id="KW-0998">Cell outer membrane</keyword>
<dbReference type="InterPro" id="IPR000531">
    <property type="entry name" value="Beta-barrel_TonB"/>
</dbReference>
<evidence type="ECO:0000256" key="5">
    <source>
        <dbReference type="ARBA" id="ARBA00022692"/>
    </source>
</evidence>
<comment type="similarity">
    <text evidence="10 11">Belongs to the TonB-dependent receptor family.</text>
</comment>
<dbReference type="InterPro" id="IPR012910">
    <property type="entry name" value="Plug_dom"/>
</dbReference>
<evidence type="ECO:0000256" key="9">
    <source>
        <dbReference type="ARBA" id="ARBA00023237"/>
    </source>
</evidence>
<accession>A0A380B8G4</accession>
<evidence type="ECO:0000256" key="4">
    <source>
        <dbReference type="ARBA" id="ARBA00022496"/>
    </source>
</evidence>
<reference evidence="13 14" key="1">
    <citation type="submission" date="2018-06" db="EMBL/GenBank/DDBJ databases">
        <authorList>
            <consortium name="Pathogen Informatics"/>
            <person name="Doyle S."/>
        </authorList>
    </citation>
    <scope>NUCLEOTIDE SEQUENCE [LARGE SCALE GENOMIC DNA]</scope>
    <source>
        <strain evidence="13 14">NCTC11388</strain>
    </source>
</reference>
<dbReference type="Gene3D" id="2.40.170.20">
    <property type="entry name" value="TonB-dependent receptor, beta-barrel domain"/>
    <property type="match status" value="1"/>
</dbReference>
<dbReference type="InterPro" id="IPR011662">
    <property type="entry name" value="Secretin/TonB_short_N"/>
</dbReference>
<name>A0A380B8G4_SPHSI</name>
<dbReference type="InterPro" id="IPR036942">
    <property type="entry name" value="Beta-barrel_TonB_sf"/>
</dbReference>
<sequence>MIFFNIEKSNIYLFQNSIKTKVFLIMKLSLLLLLSFVTLSFSRGYSQNISLNLKNARLEDAFEHIEKQSEYTFVYEKNVLRDTKKLNISLNGKPVKEALQALLKNQPLDYKIHQKYIIISQKKDKTPEAEAIKTSVTIQTRLSGTIVDSLGQAISGVSILNNANQKRTSTDQSGAFNLEGKPGDVLTITYIGYHTQRHEVKSSSAIRIVLMPQEQEIETVVITALGIKRSEKTLSYQVQKIGNEDLTTVKNSNFVNSLVGKVAGAQINSSSAGPGGAVKVVMRGNKSISLNNNVLYVIDGVPMNNFISGGGDGQMTAQPGTESIADINPDDIENISVMTGPSAAALYGFEGANGVILITTKKGSADKTTLSLSHSTTFSDPLLLPKFQNTYGNVAGSVMSWGEETAMRYEPSDFFNTGSNVNNVVALSTGNEKSQNYFSAGANNAHGIIPNNKYNRYNFLYRNTTTFLDNKLVLDASVNYIIQNNRNMVAQGQYFNPLPALYLFPRNEDFSNVQLFERFDPVTEVNKQYWIYGDQGLSIQNPYWTMYRMNRNADRKRYMLTSSLKYNFSNDLNITGRVNVDNMNLQSTDNRYASTLGALAGPKGRHNLTTREERQVYADLIATYTKNFDPFNININAGASIKDKRMNAYTIEGDLQQIINYFSIENMNRAVGTFKTDQDGLKRQTQSVFANAEIGYKNYLFLTLTGRNDWDSALAWSQSPERSFFYPSIGLSTVLSEAFTLPTWFSYLKARGSYTKVGNSYDPYLTTEQYIYDAQTNTYALAKIRPNFFLKPELTTSYEFGLDMKFLKNSLSLSATYYSSDTENQTHTILESGTEYTGRIIQTGNVRNNGIELLLGYQNTWNKFAWSSNLTFSFNKNKIVSLYGADVLRDNPTLENYVDKATLGSIGSPVVRLREGGSMGDIYSTSDFKRDNNGYIYLNPSTLLPSMETLNTNDYRKLGSLLPKSHMGWRNSFTYKDLRLNVVLSGRFGGLVVSNTQAILDRYGVSEYSANLRRQGNINILGHEISAQDYMNVVAEGTGKSDLYVYKADNVRLQELSIEYTINKRLLGNIANATIGIVGNNLALLYNKAPFDPESVPSASSTYYTGVDFFMQPSLRNIGFNLKLQF</sequence>
<evidence type="ECO:0000256" key="11">
    <source>
        <dbReference type="RuleBase" id="RU003357"/>
    </source>
</evidence>
<dbReference type="Pfam" id="PF07660">
    <property type="entry name" value="STN"/>
    <property type="match status" value="1"/>
</dbReference>
<keyword evidence="5 10" id="KW-0812">Transmembrane</keyword>
<evidence type="ECO:0000259" key="12">
    <source>
        <dbReference type="SMART" id="SM00965"/>
    </source>
</evidence>
<protein>
    <submittedName>
        <fullName evidence="13">Outer membrane cobalamin receptor protein</fullName>
    </submittedName>
</protein>
<dbReference type="EMBL" id="UGYW01000001">
    <property type="protein sequence ID" value="SUI96740.1"/>
    <property type="molecule type" value="Genomic_DNA"/>
</dbReference>
<evidence type="ECO:0000313" key="14">
    <source>
        <dbReference type="Proteomes" id="UP000254893"/>
    </source>
</evidence>
<dbReference type="Pfam" id="PF00593">
    <property type="entry name" value="TonB_dep_Rec_b-barrel"/>
    <property type="match status" value="1"/>
</dbReference>
<keyword evidence="13" id="KW-0675">Receptor</keyword>
<dbReference type="NCBIfam" id="TIGR04056">
    <property type="entry name" value="OMP_RagA_SusC"/>
    <property type="match status" value="1"/>
</dbReference>
<evidence type="ECO:0000256" key="1">
    <source>
        <dbReference type="ARBA" id="ARBA00004571"/>
    </source>
</evidence>
<dbReference type="InterPro" id="IPR037066">
    <property type="entry name" value="Plug_dom_sf"/>
</dbReference>
<evidence type="ECO:0000256" key="7">
    <source>
        <dbReference type="ARBA" id="ARBA00023077"/>
    </source>
</evidence>
<evidence type="ECO:0000256" key="3">
    <source>
        <dbReference type="ARBA" id="ARBA00022452"/>
    </source>
</evidence>
<dbReference type="Gene3D" id="3.55.50.30">
    <property type="match status" value="1"/>
</dbReference>
<dbReference type="SUPFAM" id="SSF49464">
    <property type="entry name" value="Carboxypeptidase regulatory domain-like"/>
    <property type="match status" value="1"/>
</dbReference>
<dbReference type="GO" id="GO:0006826">
    <property type="term" value="P:iron ion transport"/>
    <property type="evidence" value="ECO:0007669"/>
    <property type="project" value="UniProtKB-KW"/>
</dbReference>
<dbReference type="SUPFAM" id="SSF56935">
    <property type="entry name" value="Porins"/>
    <property type="match status" value="1"/>
</dbReference>
<gene>
    <name evidence="13" type="ORF">NCTC11388_00115</name>
</gene>
<keyword evidence="6" id="KW-0408">Iron</keyword>
<dbReference type="InterPro" id="IPR039426">
    <property type="entry name" value="TonB-dep_rcpt-like"/>
</dbReference>
<dbReference type="Gene3D" id="2.60.40.1120">
    <property type="entry name" value="Carboxypeptidase-like, regulatory domain"/>
    <property type="match status" value="1"/>
</dbReference>
<dbReference type="InterPro" id="IPR023996">
    <property type="entry name" value="TonB-dep_OMP_SusC/RagA"/>
</dbReference>
<keyword evidence="8 10" id="KW-0472">Membrane</keyword>
<feature type="domain" description="Secretin/TonB short N-terminal" evidence="12">
    <location>
        <begin position="71"/>
        <end position="122"/>
    </location>
</feature>
<dbReference type="PROSITE" id="PS52016">
    <property type="entry name" value="TONB_DEPENDENT_REC_3"/>
    <property type="match status" value="1"/>
</dbReference>
<evidence type="ECO:0000313" key="13">
    <source>
        <dbReference type="EMBL" id="SUI96740.1"/>
    </source>
</evidence>
<dbReference type="NCBIfam" id="TIGR04057">
    <property type="entry name" value="SusC_RagA_signa"/>
    <property type="match status" value="1"/>
</dbReference>
<dbReference type="Pfam" id="PF13715">
    <property type="entry name" value="CarbopepD_reg_2"/>
    <property type="match status" value="1"/>
</dbReference>
<organism evidence="13 14">
    <name type="scientific">Sphingobacterium spiritivorum</name>
    <name type="common">Flavobacterium spiritivorum</name>
    <dbReference type="NCBI Taxonomy" id="258"/>
    <lineage>
        <taxon>Bacteria</taxon>
        <taxon>Pseudomonadati</taxon>
        <taxon>Bacteroidota</taxon>
        <taxon>Sphingobacteriia</taxon>
        <taxon>Sphingobacteriales</taxon>
        <taxon>Sphingobacteriaceae</taxon>
        <taxon>Sphingobacterium</taxon>
    </lineage>
</organism>
<dbReference type="Pfam" id="PF07715">
    <property type="entry name" value="Plug"/>
    <property type="match status" value="1"/>
</dbReference>
<keyword evidence="4" id="KW-0410">Iron transport</keyword>
<proteinExistence type="inferred from homology"/>
<dbReference type="AlphaFoldDB" id="A0A380B8G4"/>
<evidence type="ECO:0000256" key="2">
    <source>
        <dbReference type="ARBA" id="ARBA00022448"/>
    </source>
</evidence>
<keyword evidence="7 11" id="KW-0798">TonB box</keyword>
<keyword evidence="3 10" id="KW-1134">Transmembrane beta strand</keyword>
<evidence type="ECO:0000256" key="6">
    <source>
        <dbReference type="ARBA" id="ARBA00023004"/>
    </source>
</evidence>
<keyword evidence="2 10" id="KW-0813">Transport</keyword>
<dbReference type="InterPro" id="IPR008969">
    <property type="entry name" value="CarboxyPept-like_regulatory"/>
</dbReference>
<dbReference type="GO" id="GO:0009279">
    <property type="term" value="C:cell outer membrane"/>
    <property type="evidence" value="ECO:0007669"/>
    <property type="project" value="UniProtKB-SubCell"/>
</dbReference>
<evidence type="ECO:0000256" key="10">
    <source>
        <dbReference type="PROSITE-ProRule" id="PRU01360"/>
    </source>
</evidence>
<dbReference type="InterPro" id="IPR023997">
    <property type="entry name" value="TonB-dep_OMP_SusC/RagA_CS"/>
</dbReference>
<dbReference type="SMART" id="SM00965">
    <property type="entry name" value="STN"/>
    <property type="match status" value="1"/>
</dbReference>
<dbReference type="Proteomes" id="UP000254893">
    <property type="component" value="Unassembled WGS sequence"/>
</dbReference>
<comment type="subcellular location">
    <subcellularLocation>
        <location evidence="1 10">Cell outer membrane</location>
        <topology evidence="1 10">Multi-pass membrane protein</topology>
    </subcellularLocation>
</comment>
<evidence type="ECO:0000256" key="8">
    <source>
        <dbReference type="ARBA" id="ARBA00023136"/>
    </source>
</evidence>
<dbReference type="Gene3D" id="2.170.130.10">
    <property type="entry name" value="TonB-dependent receptor, plug domain"/>
    <property type="match status" value="1"/>
</dbReference>